<evidence type="ECO:0000313" key="2">
    <source>
        <dbReference type="Proteomes" id="UP000887013"/>
    </source>
</evidence>
<reference evidence="1" key="1">
    <citation type="submission" date="2020-08" db="EMBL/GenBank/DDBJ databases">
        <title>Multicomponent nature underlies the extraordinary mechanical properties of spider dragline silk.</title>
        <authorList>
            <person name="Kono N."/>
            <person name="Nakamura H."/>
            <person name="Mori M."/>
            <person name="Yoshida Y."/>
            <person name="Ohtoshi R."/>
            <person name="Malay A.D."/>
            <person name="Moran D.A.P."/>
            <person name="Tomita M."/>
            <person name="Numata K."/>
            <person name="Arakawa K."/>
        </authorList>
    </citation>
    <scope>NUCLEOTIDE SEQUENCE</scope>
</reference>
<evidence type="ECO:0000313" key="1">
    <source>
        <dbReference type="EMBL" id="GFS38008.1"/>
    </source>
</evidence>
<dbReference type="Proteomes" id="UP000887013">
    <property type="component" value="Unassembled WGS sequence"/>
</dbReference>
<organism evidence="1 2">
    <name type="scientific">Nephila pilipes</name>
    <name type="common">Giant wood spider</name>
    <name type="synonym">Nephila maculata</name>
    <dbReference type="NCBI Taxonomy" id="299642"/>
    <lineage>
        <taxon>Eukaryota</taxon>
        <taxon>Metazoa</taxon>
        <taxon>Ecdysozoa</taxon>
        <taxon>Arthropoda</taxon>
        <taxon>Chelicerata</taxon>
        <taxon>Arachnida</taxon>
        <taxon>Araneae</taxon>
        <taxon>Araneomorphae</taxon>
        <taxon>Entelegynae</taxon>
        <taxon>Araneoidea</taxon>
        <taxon>Nephilidae</taxon>
        <taxon>Nephila</taxon>
    </lineage>
</organism>
<dbReference type="EMBL" id="BMAW01043181">
    <property type="protein sequence ID" value="GFS38008.1"/>
    <property type="molecule type" value="Genomic_DNA"/>
</dbReference>
<proteinExistence type="predicted"/>
<sequence length="146" mass="17317">MCVCDKLAKQLKQYLTVIHSDHYGSRNLKNPTPSLPINYPNKIYPSLVCMAVASASFEFRNGFQANRTKTVRSQELFHLSNPKRWQFFLMCPPPYHFDIRFPRLSRHQNNQMNPRKEYLRDRMFRIRSVHKLFFTLPLPAGFVLGR</sequence>
<dbReference type="AlphaFoldDB" id="A0A8X6JUT3"/>
<protein>
    <submittedName>
        <fullName evidence="1">Uncharacterized protein</fullName>
    </submittedName>
</protein>
<comment type="caution">
    <text evidence="1">The sequence shown here is derived from an EMBL/GenBank/DDBJ whole genome shotgun (WGS) entry which is preliminary data.</text>
</comment>
<accession>A0A8X6JUT3</accession>
<name>A0A8X6JUT3_NEPPI</name>
<keyword evidence="2" id="KW-1185">Reference proteome</keyword>
<gene>
    <name evidence="1" type="ORF">NPIL_433761</name>
</gene>